<dbReference type="InterPro" id="IPR036380">
    <property type="entry name" value="Isochorismatase-like_sf"/>
</dbReference>
<dbReference type="AlphaFoldDB" id="A0A7V9A6L9"/>
<dbReference type="GO" id="GO:0016787">
    <property type="term" value="F:hydrolase activity"/>
    <property type="evidence" value="ECO:0007669"/>
    <property type="project" value="UniProtKB-KW"/>
</dbReference>
<evidence type="ECO:0000256" key="1">
    <source>
        <dbReference type="ARBA" id="ARBA00022801"/>
    </source>
</evidence>
<protein>
    <recommendedName>
        <fullName evidence="2">Isochorismatase-like domain-containing protein</fullName>
    </recommendedName>
</protein>
<dbReference type="Proteomes" id="UP000551616">
    <property type="component" value="Unassembled WGS sequence"/>
</dbReference>
<dbReference type="RefSeq" id="WP_207395583.1">
    <property type="nucleotide sequence ID" value="NZ_JABRWO010000003.1"/>
</dbReference>
<name>A0A7V9A6L9_9BACT</name>
<dbReference type="InterPro" id="IPR000868">
    <property type="entry name" value="Isochorismatase-like_dom"/>
</dbReference>
<dbReference type="CDD" id="cd00431">
    <property type="entry name" value="cysteine_hydrolases"/>
    <property type="match status" value="1"/>
</dbReference>
<dbReference type="SUPFAM" id="SSF52499">
    <property type="entry name" value="Isochorismatase-like hydrolases"/>
    <property type="match status" value="1"/>
</dbReference>
<evidence type="ECO:0000259" key="2">
    <source>
        <dbReference type="Pfam" id="PF00857"/>
    </source>
</evidence>
<sequence>MSEANLNTTQQTIVYGSGRRPDAAVPRPGLKLRKGHVGIVVTDPQNDFLSPQGVTWGVVGQNVTENRTVENIGQLFSLAKELDIPLFVSPHYYFPHDHKWEFEGALEQLMHDIKMFDRPGPLDTAGFDGSGADWVEQYKPLINDGQTVVCSPHKVYGPQSNDLVLQLRKRRIEQVVLAGMSANLCVESHLRELLEQGFEVVVVGDATAAAQIPGYDGYEAAIINFRFLASDLWSTGEAAERLAKLK</sequence>
<accession>A0A7V9A6L9</accession>
<proteinExistence type="predicted"/>
<evidence type="ECO:0000313" key="4">
    <source>
        <dbReference type="Proteomes" id="UP000551616"/>
    </source>
</evidence>
<evidence type="ECO:0000313" key="3">
    <source>
        <dbReference type="EMBL" id="MBA2114096.1"/>
    </source>
</evidence>
<keyword evidence="1" id="KW-0378">Hydrolase</keyword>
<comment type="caution">
    <text evidence="3">The sequence shown here is derived from an EMBL/GenBank/DDBJ whole genome shotgun (WGS) entry which is preliminary data.</text>
</comment>
<dbReference type="EMBL" id="JABRWO010000003">
    <property type="protein sequence ID" value="MBA2114096.1"/>
    <property type="molecule type" value="Genomic_DNA"/>
</dbReference>
<dbReference type="Gene3D" id="3.40.50.850">
    <property type="entry name" value="Isochorismatase-like"/>
    <property type="match status" value="1"/>
</dbReference>
<dbReference type="Pfam" id="PF00857">
    <property type="entry name" value="Isochorismatase"/>
    <property type="match status" value="1"/>
</dbReference>
<feature type="domain" description="Isochorismatase-like" evidence="2">
    <location>
        <begin position="39"/>
        <end position="211"/>
    </location>
</feature>
<dbReference type="PANTHER" id="PTHR43540:SF16">
    <property type="entry name" value="ISOCHORISMATASE-LIKE DOMAIN-CONTAINING PROTEIN"/>
    <property type="match status" value="1"/>
</dbReference>
<reference evidence="3 4" key="1">
    <citation type="submission" date="2020-05" db="EMBL/GenBank/DDBJ databases">
        <title>Bremerella alba sp. nov., a novel planctomycete isolated from the surface of the macroalga Fucus spiralis.</title>
        <authorList>
            <person name="Godinho O."/>
            <person name="Botelho R."/>
            <person name="Albuquerque L."/>
            <person name="Wiegand S."/>
            <person name="Da Costa M.S."/>
            <person name="Lobo-Da-Cunha A."/>
            <person name="Jogler C."/>
            <person name="Lage O.M."/>
        </authorList>
    </citation>
    <scope>NUCLEOTIDE SEQUENCE [LARGE SCALE GENOMIC DNA]</scope>
    <source>
        <strain evidence="3 4">FF15</strain>
    </source>
</reference>
<gene>
    <name evidence="3" type="ORF">HOV93_12520</name>
</gene>
<dbReference type="PANTHER" id="PTHR43540">
    <property type="entry name" value="PEROXYUREIDOACRYLATE/UREIDOACRYLATE AMIDOHYDROLASE-RELATED"/>
    <property type="match status" value="1"/>
</dbReference>
<organism evidence="3 4">
    <name type="scientific">Bremerella alba</name>
    <dbReference type="NCBI Taxonomy" id="980252"/>
    <lineage>
        <taxon>Bacteria</taxon>
        <taxon>Pseudomonadati</taxon>
        <taxon>Planctomycetota</taxon>
        <taxon>Planctomycetia</taxon>
        <taxon>Pirellulales</taxon>
        <taxon>Pirellulaceae</taxon>
        <taxon>Bremerella</taxon>
    </lineage>
</organism>
<dbReference type="InterPro" id="IPR050272">
    <property type="entry name" value="Isochorismatase-like_hydrls"/>
</dbReference>
<keyword evidence="4" id="KW-1185">Reference proteome</keyword>